<name>A0ABS1LIU1_9MICO</name>
<feature type="compositionally biased region" description="Basic and acidic residues" evidence="1">
    <location>
        <begin position="213"/>
        <end position="229"/>
    </location>
</feature>
<feature type="region of interest" description="Disordered" evidence="1">
    <location>
        <begin position="203"/>
        <end position="229"/>
    </location>
</feature>
<evidence type="ECO:0000313" key="2">
    <source>
        <dbReference type="EMBL" id="MBL0886069.1"/>
    </source>
</evidence>
<dbReference type="Proteomes" id="UP000675409">
    <property type="component" value="Unassembled WGS sequence"/>
</dbReference>
<dbReference type="SUPFAM" id="SSF53474">
    <property type="entry name" value="alpha/beta-Hydrolases"/>
    <property type="match status" value="1"/>
</dbReference>
<evidence type="ECO:0008006" key="4">
    <source>
        <dbReference type="Google" id="ProtNLM"/>
    </source>
</evidence>
<dbReference type="EMBL" id="JABBYC010000008">
    <property type="protein sequence ID" value="MBL0886069.1"/>
    <property type="molecule type" value="Genomic_DNA"/>
</dbReference>
<dbReference type="InterPro" id="IPR029058">
    <property type="entry name" value="AB_hydrolase_fold"/>
</dbReference>
<keyword evidence="3" id="KW-1185">Reference proteome</keyword>
<sequence length="571" mass="57132">MTSSAAPSHPRPDGPRAPSDTIVVTGGTGPSAVDAAQVRLAAARMEGVADSLRRAAGLAGTAWADVAGGSVAVEPGTLASASAGAGLGAAGLESEAARRAVCASLEAATSGLRRCAAAFDLLGWRLLRVAGLYDEAEGLAERLVGGLVTAEGFAIGTAVGVPPVRRLLASAYRALGSLAVLNESARAVGRPVVPGSAAAFHVAGTHRAGGRRPPGERGDAPAGGAEERAVEDGRRAAGGLGGVVVRDGARWTDELAYGFGHGVAWSAGTGHGVPGGAGALADAVRDVPVGTLGRSVRLERSRPEEFAGGLPAWRDQGAGTVGEALSRIDDLYPRSGAPQATVAVQRTVGADGTTSWLVLVPGTQSATPAAHPWDGLSDLELVAGRPDQATEAVEAAMSAAGIGPHEPVVLVGHSLGGIVVTALAGSPAVAERYRIGGVVTAGAPVATFRTLPGTPVLHLETAEEVVSGTDGRSSTENPRAPDRVTIGRVLGASPAGVDQAAARDASRAHSIPTHARTLALAREAGDPRVAAVVDRIEPLLRAERAETVFYRAERVVGGVSSGASTGREGSP</sequence>
<dbReference type="RefSeq" id="WP_201845910.1">
    <property type="nucleotide sequence ID" value="NZ_JABBYC010000008.1"/>
</dbReference>
<organism evidence="2 3">
    <name type="scientific">Myceligenerans indicum</name>
    <dbReference type="NCBI Taxonomy" id="2593663"/>
    <lineage>
        <taxon>Bacteria</taxon>
        <taxon>Bacillati</taxon>
        <taxon>Actinomycetota</taxon>
        <taxon>Actinomycetes</taxon>
        <taxon>Micrococcales</taxon>
        <taxon>Promicromonosporaceae</taxon>
        <taxon>Myceligenerans</taxon>
    </lineage>
</organism>
<proteinExistence type="predicted"/>
<comment type="caution">
    <text evidence="2">The sequence shown here is derived from an EMBL/GenBank/DDBJ whole genome shotgun (WGS) entry which is preliminary data.</text>
</comment>
<reference evidence="2 3" key="1">
    <citation type="journal article" date="2021" name="Arch. Microbiol.">
        <title>Myceligenerans indicum sp. nov., an actinobacterium isolated from mangrove sediment of Sundarbans, India.</title>
        <authorList>
            <person name="Asha K."/>
            <person name="Bhadury P."/>
        </authorList>
    </citation>
    <scope>NUCLEOTIDE SEQUENCE [LARGE SCALE GENOMIC DNA]</scope>
    <source>
        <strain evidence="2 3">I2</strain>
    </source>
</reference>
<gene>
    <name evidence="2" type="ORF">HGK34_07245</name>
</gene>
<dbReference type="Gene3D" id="3.40.50.1820">
    <property type="entry name" value="alpha/beta hydrolase"/>
    <property type="match status" value="1"/>
</dbReference>
<evidence type="ECO:0000313" key="3">
    <source>
        <dbReference type="Proteomes" id="UP000675409"/>
    </source>
</evidence>
<protein>
    <recommendedName>
        <fullName evidence="4">PGAP1-like protein</fullName>
    </recommendedName>
</protein>
<evidence type="ECO:0000256" key="1">
    <source>
        <dbReference type="SAM" id="MobiDB-lite"/>
    </source>
</evidence>
<accession>A0ABS1LIU1</accession>
<feature type="region of interest" description="Disordered" evidence="1">
    <location>
        <begin position="1"/>
        <end position="20"/>
    </location>
</feature>